<organism evidence="1 2">
    <name type="scientific">Trichoderma harzianum CBS 226.95</name>
    <dbReference type="NCBI Taxonomy" id="983964"/>
    <lineage>
        <taxon>Eukaryota</taxon>
        <taxon>Fungi</taxon>
        <taxon>Dikarya</taxon>
        <taxon>Ascomycota</taxon>
        <taxon>Pezizomycotina</taxon>
        <taxon>Sordariomycetes</taxon>
        <taxon>Hypocreomycetidae</taxon>
        <taxon>Hypocreales</taxon>
        <taxon>Hypocreaceae</taxon>
        <taxon>Trichoderma</taxon>
    </lineage>
</organism>
<dbReference type="GeneID" id="36622785"/>
<dbReference type="RefSeq" id="XP_024779329.1">
    <property type="nucleotide sequence ID" value="XM_024914220.1"/>
</dbReference>
<accession>A0A2T4ARG6</accession>
<keyword evidence="2" id="KW-1185">Reference proteome</keyword>
<dbReference type="EMBL" id="KZ679676">
    <property type="protein sequence ID" value="PTB59652.1"/>
    <property type="molecule type" value="Genomic_DNA"/>
</dbReference>
<dbReference type="Proteomes" id="UP000241690">
    <property type="component" value="Unassembled WGS sequence"/>
</dbReference>
<name>A0A2T4ARG6_TRIHA</name>
<evidence type="ECO:0000313" key="2">
    <source>
        <dbReference type="Proteomes" id="UP000241690"/>
    </source>
</evidence>
<protein>
    <submittedName>
        <fullName evidence="1">Uncharacterized protein</fullName>
    </submittedName>
</protein>
<gene>
    <name evidence="1" type="ORF">M431DRAFT_310619</name>
</gene>
<dbReference type="AlphaFoldDB" id="A0A2T4ARG6"/>
<reference evidence="1 2" key="1">
    <citation type="submission" date="2016-07" db="EMBL/GenBank/DDBJ databases">
        <title>Multiple horizontal gene transfer events from other fungi enriched the ability of initially mycotrophic Trichoderma (Ascomycota) to feed on dead plant biomass.</title>
        <authorList>
            <consortium name="DOE Joint Genome Institute"/>
            <person name="Aerts A."/>
            <person name="Atanasova L."/>
            <person name="Chenthamara K."/>
            <person name="Zhang J."/>
            <person name="Grujic M."/>
            <person name="Henrissat B."/>
            <person name="Kuo A."/>
            <person name="Salamov A."/>
            <person name="Lipzen A."/>
            <person name="Labutti K."/>
            <person name="Barry K."/>
            <person name="Miao Y."/>
            <person name="Rahimi M.J."/>
            <person name="Shen Q."/>
            <person name="Grigoriev I.V."/>
            <person name="Kubicek C.P."/>
            <person name="Druzhinina I.S."/>
        </authorList>
    </citation>
    <scope>NUCLEOTIDE SEQUENCE [LARGE SCALE GENOMIC DNA]</scope>
    <source>
        <strain evidence="1 2">CBS 226.95</strain>
    </source>
</reference>
<sequence length="85" mass="10008">MYPVHYARHHWEFLGAGKKKEKAKRDERNFKGDVSNNYNAEEAKKERIPFSNCTFRSCDLRVMSPARFHCAKLLFFGDMAPCYES</sequence>
<proteinExistence type="predicted"/>
<evidence type="ECO:0000313" key="1">
    <source>
        <dbReference type="EMBL" id="PTB59652.1"/>
    </source>
</evidence>